<evidence type="ECO:0000313" key="1">
    <source>
        <dbReference type="EMBL" id="PCK22189.1"/>
    </source>
</evidence>
<proteinExistence type="predicted"/>
<protein>
    <recommendedName>
        <fullName evidence="3">DUF4192 domain-containing protein</fullName>
    </recommendedName>
</protein>
<gene>
    <name evidence="1" type="ORF">CHR55_32935</name>
</gene>
<dbReference type="Pfam" id="PF13830">
    <property type="entry name" value="DUF4192"/>
    <property type="match status" value="1"/>
</dbReference>
<evidence type="ECO:0008006" key="3">
    <source>
        <dbReference type="Google" id="ProtNLM"/>
    </source>
</evidence>
<evidence type="ECO:0000313" key="2">
    <source>
        <dbReference type="Proteomes" id="UP000230886"/>
    </source>
</evidence>
<comment type="caution">
    <text evidence="1">The sequence shown here is derived from an EMBL/GenBank/DDBJ whole genome shotgun (WGS) entry which is preliminary data.</text>
</comment>
<dbReference type="EMBL" id="NOVD01000081">
    <property type="protein sequence ID" value="PCK22189.1"/>
    <property type="molecule type" value="Genomic_DNA"/>
</dbReference>
<accession>A0A2A5IYY1</accession>
<sequence>MPTRFSFARRRKKLAGHRPGHFHSKGNDMQNIRLRTATDVLAAIPALLGFVPANSVVMIALTGSPATLAFVARTDVIGADAAADYSTALEQAAVTSVIWVVVGAGPVAAAGLDQIEAAQRELDSRGIHSIHTLVAESLEVGAEWFDTNGEESGRTADPILSEVSMNRIMSGRQTSSSRADIEARYLEDTAADMDAARAAAAEQGEDFARNTITEIAAVVRNFEVPSRGLAARAGLCAATGPHHRDAMIGIVTISPQAAADAFGTIATHLRGNYRVQALTLAGLAAYVDGDGAAAGIAFEAASAIGVDPSLTTLLELLDSSRAAGLKPEAIADLATVGVEVARSMGIELDTE</sequence>
<dbReference type="Proteomes" id="UP000230886">
    <property type="component" value="Unassembled WGS sequence"/>
</dbReference>
<dbReference type="InterPro" id="IPR025447">
    <property type="entry name" value="DUF4192"/>
</dbReference>
<dbReference type="AlphaFoldDB" id="A0A2A5IYY1"/>
<reference evidence="1 2" key="1">
    <citation type="submission" date="2017-07" db="EMBL/GenBank/DDBJ databases">
        <title>Draft sequence of Rhodococcus enclensis 23b-28.</title>
        <authorList>
            <person name="Besaury L."/>
            <person name="Sancelme M."/>
            <person name="Amato P."/>
            <person name="Lallement A."/>
            <person name="Delort A.-M."/>
        </authorList>
    </citation>
    <scope>NUCLEOTIDE SEQUENCE [LARGE SCALE GENOMIC DNA]</scope>
    <source>
        <strain evidence="1 2">23b-28</strain>
    </source>
</reference>
<organism evidence="1 2">
    <name type="scientific">Rhodococcus qingshengii</name>
    <dbReference type="NCBI Taxonomy" id="334542"/>
    <lineage>
        <taxon>Bacteria</taxon>
        <taxon>Bacillati</taxon>
        <taxon>Actinomycetota</taxon>
        <taxon>Actinomycetes</taxon>
        <taxon>Mycobacteriales</taxon>
        <taxon>Nocardiaceae</taxon>
        <taxon>Rhodococcus</taxon>
        <taxon>Rhodococcus erythropolis group</taxon>
    </lineage>
</organism>
<name>A0A2A5IYY1_RHOSG</name>